<protein>
    <submittedName>
        <fullName evidence="1">Uncharacterized protein</fullName>
    </submittedName>
</protein>
<gene>
    <name evidence="1" type="ORF">A3C93_00290</name>
</gene>
<dbReference type="STRING" id="1798664.A3C93_00290"/>
<name>A0A1G2DFX3_9BACT</name>
<dbReference type="AlphaFoldDB" id="A0A1G2DFX3"/>
<sequence>MVRFSLLLHYEFSVEMGQEEGASVDQRRLPLYTRCNKFGNKFTYFTKGLKQLWCREFFSATDLSLREPEHMSGIFDSEVAFSVEASAVGAVISRATSAVLGKKVDV</sequence>
<organism evidence="1 2">
    <name type="scientific">Candidatus Lloydbacteria bacterium RIFCSPHIGHO2_02_FULL_54_17</name>
    <dbReference type="NCBI Taxonomy" id="1798664"/>
    <lineage>
        <taxon>Bacteria</taxon>
        <taxon>Candidatus Lloydiibacteriota</taxon>
    </lineage>
</organism>
<evidence type="ECO:0000313" key="2">
    <source>
        <dbReference type="Proteomes" id="UP000178636"/>
    </source>
</evidence>
<dbReference type="Proteomes" id="UP000178636">
    <property type="component" value="Unassembled WGS sequence"/>
</dbReference>
<accession>A0A1G2DFX3</accession>
<evidence type="ECO:0000313" key="1">
    <source>
        <dbReference type="EMBL" id="OGZ12554.1"/>
    </source>
</evidence>
<comment type="caution">
    <text evidence="1">The sequence shown here is derived from an EMBL/GenBank/DDBJ whole genome shotgun (WGS) entry which is preliminary data.</text>
</comment>
<dbReference type="EMBL" id="MHLO01000017">
    <property type="protein sequence ID" value="OGZ12554.1"/>
    <property type="molecule type" value="Genomic_DNA"/>
</dbReference>
<proteinExistence type="predicted"/>
<reference evidence="1 2" key="1">
    <citation type="journal article" date="2016" name="Nat. Commun.">
        <title>Thousands of microbial genomes shed light on interconnected biogeochemical processes in an aquifer system.</title>
        <authorList>
            <person name="Anantharaman K."/>
            <person name="Brown C.T."/>
            <person name="Hug L.A."/>
            <person name="Sharon I."/>
            <person name="Castelle C.J."/>
            <person name="Probst A.J."/>
            <person name="Thomas B.C."/>
            <person name="Singh A."/>
            <person name="Wilkins M.J."/>
            <person name="Karaoz U."/>
            <person name="Brodie E.L."/>
            <person name="Williams K.H."/>
            <person name="Hubbard S.S."/>
            <person name="Banfield J.F."/>
        </authorList>
    </citation>
    <scope>NUCLEOTIDE SEQUENCE [LARGE SCALE GENOMIC DNA]</scope>
</reference>